<dbReference type="InterPro" id="IPR051554">
    <property type="entry name" value="Acetyltransferase_Eis"/>
</dbReference>
<dbReference type="STRING" id="1126833.VN24_02545"/>
<dbReference type="RefSeq" id="WP_045669148.1">
    <property type="nucleotide sequence ID" value="NZ_CP011058.1"/>
</dbReference>
<dbReference type="AlphaFoldDB" id="A0A0D5NFN5"/>
<dbReference type="CDD" id="cd04301">
    <property type="entry name" value="NAT_SF"/>
    <property type="match status" value="1"/>
</dbReference>
<evidence type="ECO:0000313" key="2">
    <source>
        <dbReference type="EMBL" id="AJY73713.1"/>
    </source>
</evidence>
<gene>
    <name evidence="2" type="ORF">VN24_02545</name>
</gene>
<organism evidence="2 3">
    <name type="scientific">Paenibacillus beijingensis</name>
    <dbReference type="NCBI Taxonomy" id="1126833"/>
    <lineage>
        <taxon>Bacteria</taxon>
        <taxon>Bacillati</taxon>
        <taxon>Bacillota</taxon>
        <taxon>Bacilli</taxon>
        <taxon>Bacillales</taxon>
        <taxon>Paenibacillaceae</taxon>
        <taxon>Paenibacillus</taxon>
    </lineage>
</organism>
<evidence type="ECO:0000313" key="3">
    <source>
        <dbReference type="Proteomes" id="UP000032633"/>
    </source>
</evidence>
<protein>
    <submittedName>
        <fullName evidence="2">GCN5 family acetyltransferase</fullName>
    </submittedName>
</protein>
<dbReference type="PANTHER" id="PTHR37817">
    <property type="entry name" value="N-ACETYLTRANSFERASE EIS"/>
    <property type="match status" value="1"/>
</dbReference>
<dbReference type="GO" id="GO:0034069">
    <property type="term" value="F:aminoglycoside N-acetyltransferase activity"/>
    <property type="evidence" value="ECO:0007669"/>
    <property type="project" value="TreeGrafter"/>
</dbReference>
<dbReference type="Gene3D" id="3.40.630.30">
    <property type="match status" value="1"/>
</dbReference>
<sequence>MIRTERTADYEQVYSLHYEAFGKREDESKLVERIRQSDQFVTELSIVADMDGSIAGHILLSKAAIFGHGSTVEVIVLAPLAVQPALQKKGIGSALMQEGLRRTRELGYGLVALIGHPGYYPRFGFEPARRHGLELTQYDVPDDVFMINELIQGSLDGATGELKYPQAFLHV</sequence>
<dbReference type="SUPFAM" id="SSF55729">
    <property type="entry name" value="Acyl-CoA N-acyltransferases (Nat)"/>
    <property type="match status" value="1"/>
</dbReference>
<dbReference type="Proteomes" id="UP000032633">
    <property type="component" value="Chromosome"/>
</dbReference>
<dbReference type="OrthoDB" id="9797178at2"/>
<name>A0A0D5NFN5_9BACL</name>
<proteinExistence type="predicted"/>
<evidence type="ECO:0000259" key="1">
    <source>
        <dbReference type="PROSITE" id="PS51186"/>
    </source>
</evidence>
<dbReference type="Pfam" id="PF13527">
    <property type="entry name" value="Acetyltransf_9"/>
    <property type="match status" value="1"/>
</dbReference>
<dbReference type="KEGG" id="pbj:VN24_02545"/>
<keyword evidence="2" id="KW-0808">Transferase</keyword>
<dbReference type="GO" id="GO:0030649">
    <property type="term" value="P:aminoglycoside antibiotic catabolic process"/>
    <property type="evidence" value="ECO:0007669"/>
    <property type="project" value="TreeGrafter"/>
</dbReference>
<reference evidence="2 3" key="1">
    <citation type="journal article" date="2015" name="J. Biotechnol.">
        <title>Complete genome sequence of Paenibacillus beijingensis 7188(T) (=DSM 24997(T)), a novel rhizobacterium from jujube garden soil.</title>
        <authorList>
            <person name="Kwak Y."/>
            <person name="Shin J.H."/>
        </authorList>
    </citation>
    <scope>NUCLEOTIDE SEQUENCE [LARGE SCALE GENOMIC DNA]</scope>
    <source>
        <strain evidence="2 3">DSM 24997</strain>
    </source>
</reference>
<dbReference type="PANTHER" id="PTHR37817:SF1">
    <property type="entry name" value="N-ACETYLTRANSFERASE EIS"/>
    <property type="match status" value="1"/>
</dbReference>
<keyword evidence="3" id="KW-1185">Reference proteome</keyword>
<dbReference type="HOGENOM" id="CLU_081840_1_0_9"/>
<reference evidence="3" key="2">
    <citation type="submission" date="2015-03" db="EMBL/GenBank/DDBJ databases">
        <title>Genome sequence of Paenibacillus beijingensis strain DSM 24997T.</title>
        <authorList>
            <person name="Kwak Y."/>
            <person name="Shin J.-H."/>
        </authorList>
    </citation>
    <scope>NUCLEOTIDE SEQUENCE [LARGE SCALE GENOMIC DNA]</scope>
    <source>
        <strain evidence="3">DSM 24997</strain>
    </source>
</reference>
<accession>A0A0D5NFN5</accession>
<dbReference type="PATRIC" id="fig|1126833.4.peg.565"/>
<dbReference type="EMBL" id="CP011058">
    <property type="protein sequence ID" value="AJY73713.1"/>
    <property type="molecule type" value="Genomic_DNA"/>
</dbReference>
<feature type="domain" description="N-acetyltransferase" evidence="1">
    <location>
        <begin position="1"/>
        <end position="151"/>
    </location>
</feature>
<dbReference type="InterPro" id="IPR016181">
    <property type="entry name" value="Acyl_CoA_acyltransferase"/>
</dbReference>
<dbReference type="InterPro" id="IPR000182">
    <property type="entry name" value="GNAT_dom"/>
</dbReference>
<dbReference type="PROSITE" id="PS51186">
    <property type="entry name" value="GNAT"/>
    <property type="match status" value="1"/>
</dbReference>